<name>A0A9J5ZNJ4_SOLCO</name>
<comment type="caution">
    <text evidence="1">The sequence shown here is derived from an EMBL/GenBank/DDBJ whole genome shotgun (WGS) entry which is preliminary data.</text>
</comment>
<gene>
    <name evidence="1" type="ORF">H5410_024957</name>
</gene>
<proteinExistence type="predicted"/>
<accession>A0A9J5ZNJ4</accession>
<reference evidence="1 2" key="1">
    <citation type="submission" date="2020-09" db="EMBL/GenBank/DDBJ databases">
        <title>De no assembly of potato wild relative species, Solanum commersonii.</title>
        <authorList>
            <person name="Cho K."/>
        </authorList>
    </citation>
    <scope>NUCLEOTIDE SEQUENCE [LARGE SCALE GENOMIC DNA]</scope>
    <source>
        <strain evidence="1">LZ3.2</strain>
        <tissue evidence="1">Leaf</tissue>
    </source>
</reference>
<dbReference type="Proteomes" id="UP000824120">
    <property type="component" value="Chromosome 4"/>
</dbReference>
<evidence type="ECO:0000313" key="2">
    <source>
        <dbReference type="Proteomes" id="UP000824120"/>
    </source>
</evidence>
<evidence type="ECO:0000313" key="1">
    <source>
        <dbReference type="EMBL" id="KAG5613676.1"/>
    </source>
</evidence>
<organism evidence="1 2">
    <name type="scientific">Solanum commersonii</name>
    <name type="common">Commerson's wild potato</name>
    <name type="synonym">Commerson's nightshade</name>
    <dbReference type="NCBI Taxonomy" id="4109"/>
    <lineage>
        <taxon>Eukaryota</taxon>
        <taxon>Viridiplantae</taxon>
        <taxon>Streptophyta</taxon>
        <taxon>Embryophyta</taxon>
        <taxon>Tracheophyta</taxon>
        <taxon>Spermatophyta</taxon>
        <taxon>Magnoliopsida</taxon>
        <taxon>eudicotyledons</taxon>
        <taxon>Gunneridae</taxon>
        <taxon>Pentapetalae</taxon>
        <taxon>asterids</taxon>
        <taxon>lamiids</taxon>
        <taxon>Solanales</taxon>
        <taxon>Solanaceae</taxon>
        <taxon>Solanoideae</taxon>
        <taxon>Solaneae</taxon>
        <taxon>Solanum</taxon>
    </lineage>
</organism>
<sequence length="192" mass="21817">MVAMSYLVQLQPQGSRIPIRRKGTVLWLYIGRVIIKGFCMKHKLGSIQIPLSPGSLLFNDKHINQNISNNENDEFEVKDSVYILQRQEDAENSLLLSKILALLTIQVDQHKAAGIKFFTWTFFVPAMQQIQSRPGHSPIKAKPIRIECILGNPWIKETNIVSFGKNNDFSEGLPFGKSNDFLEGLPLHLNFK</sequence>
<dbReference type="AlphaFoldDB" id="A0A9J5ZNJ4"/>
<keyword evidence="2" id="KW-1185">Reference proteome</keyword>
<protein>
    <submittedName>
        <fullName evidence="1">Uncharacterized protein</fullName>
    </submittedName>
</protein>
<dbReference type="EMBL" id="JACXVP010000004">
    <property type="protein sequence ID" value="KAG5613676.1"/>
    <property type="molecule type" value="Genomic_DNA"/>
</dbReference>